<evidence type="ECO:0000313" key="1">
    <source>
        <dbReference type="EMBL" id="QBM91444.1"/>
    </source>
</evidence>
<name>A0A482EUE2_SALSP</name>
<gene>
    <name evidence="1" type="ORF">NNIBIDOC_00115</name>
</gene>
<dbReference type="EMBL" id="MK356558">
    <property type="protein sequence ID" value="QBM91444.1"/>
    <property type="molecule type" value="Genomic_DNA"/>
</dbReference>
<accession>A0A482EUE2</accession>
<proteinExistence type="predicted"/>
<sequence length="44" mass="5243">MGRNRLTPEQLVWMTRLTEAVLLLRRANYTLKPQSYTEYVVCLD</sequence>
<reference evidence="1" key="1">
    <citation type="submission" date="2019-01" db="EMBL/GenBank/DDBJ databases">
        <title>Salmonella strain 1423 plasmid sequences.</title>
        <authorList>
            <person name="Chen K."/>
            <person name="Chen S."/>
        </authorList>
    </citation>
    <scope>NUCLEOTIDE SEQUENCE</scope>
    <source>
        <strain evidence="1">Sa1423</strain>
        <plasmid evidence="1">pSa1423-160k</plasmid>
    </source>
</reference>
<keyword evidence="1" id="KW-0614">Plasmid</keyword>
<organism evidence="1">
    <name type="scientific">Salmonella sp</name>
    <dbReference type="NCBI Taxonomy" id="599"/>
    <lineage>
        <taxon>Bacteria</taxon>
        <taxon>Pseudomonadati</taxon>
        <taxon>Pseudomonadota</taxon>
        <taxon>Gammaproteobacteria</taxon>
        <taxon>Enterobacterales</taxon>
        <taxon>Enterobacteriaceae</taxon>
        <taxon>Salmonella</taxon>
    </lineage>
</organism>
<geneLocation type="plasmid" evidence="1">
    <name>pSa1423-160k</name>
</geneLocation>
<protein>
    <submittedName>
        <fullName evidence="1">Uncharacterized protein</fullName>
    </submittedName>
</protein>
<dbReference type="AlphaFoldDB" id="A0A482EUE2"/>